<protein>
    <recommendedName>
        <fullName evidence="10">Imidazole glycerol phosphate synthase subunit HisH</fullName>
        <ecNumber evidence="10">4.3.2.10</ecNumber>
    </recommendedName>
    <alternativeName>
        <fullName evidence="10">IGP synthase glutaminase subunit</fullName>
        <ecNumber evidence="10">3.5.1.2</ecNumber>
    </alternativeName>
    <alternativeName>
        <fullName evidence="10">IGP synthase subunit HisH</fullName>
    </alternativeName>
    <alternativeName>
        <fullName evidence="10">ImGP synthase subunit HisH</fullName>
        <shortName evidence="10">IGPS subunit HisH</shortName>
    </alternativeName>
</protein>
<evidence type="ECO:0000256" key="9">
    <source>
        <dbReference type="ARBA" id="ARBA00049534"/>
    </source>
</evidence>
<comment type="caution">
    <text evidence="13">The sequence shown here is derived from an EMBL/GenBank/DDBJ whole genome shotgun (WGS) entry which is preliminary data.</text>
</comment>
<keyword evidence="7 10" id="KW-0456">Lyase</keyword>
<dbReference type="PANTHER" id="PTHR42701">
    <property type="entry name" value="IMIDAZOLE GLYCEROL PHOSPHATE SYNTHASE SUBUNIT HISH"/>
    <property type="match status" value="1"/>
</dbReference>
<evidence type="ECO:0000256" key="10">
    <source>
        <dbReference type="HAMAP-Rule" id="MF_00278"/>
    </source>
</evidence>
<dbReference type="InterPro" id="IPR029062">
    <property type="entry name" value="Class_I_gatase-like"/>
</dbReference>
<evidence type="ECO:0000256" key="2">
    <source>
        <dbReference type="ARBA" id="ARBA00011152"/>
    </source>
</evidence>
<dbReference type="GO" id="GO:0016829">
    <property type="term" value="F:lyase activity"/>
    <property type="evidence" value="ECO:0007669"/>
    <property type="project" value="UniProtKB-KW"/>
</dbReference>
<keyword evidence="4 10" id="KW-0378">Hydrolase</keyword>
<dbReference type="EC" id="3.5.1.2" evidence="10"/>
<comment type="subcellular location">
    <subcellularLocation>
        <location evidence="10">Cytoplasm</location>
    </subcellularLocation>
</comment>
<evidence type="ECO:0000259" key="12">
    <source>
        <dbReference type="Pfam" id="PF00117"/>
    </source>
</evidence>
<keyword evidence="3 10" id="KW-0028">Amino-acid biosynthesis</keyword>
<feature type="domain" description="Glutamine amidotransferase" evidence="12">
    <location>
        <begin position="4"/>
        <end position="194"/>
    </location>
</feature>
<feature type="active site" evidence="10 11">
    <location>
        <position position="190"/>
    </location>
</feature>
<comment type="subunit">
    <text evidence="2 10">Heterodimer of HisH and HisF.</text>
</comment>
<dbReference type="InterPro" id="IPR010139">
    <property type="entry name" value="Imidazole-glycPsynth_HisH"/>
</dbReference>
<evidence type="ECO:0000313" key="13">
    <source>
        <dbReference type="EMBL" id="HIW01272.1"/>
    </source>
</evidence>
<evidence type="ECO:0000256" key="4">
    <source>
        <dbReference type="ARBA" id="ARBA00022801"/>
    </source>
</evidence>
<dbReference type="NCBIfam" id="TIGR01855">
    <property type="entry name" value="IMP_synth_hisH"/>
    <property type="match status" value="1"/>
</dbReference>
<evidence type="ECO:0000256" key="1">
    <source>
        <dbReference type="ARBA" id="ARBA00005091"/>
    </source>
</evidence>
<reference evidence="13" key="2">
    <citation type="submission" date="2021-04" db="EMBL/GenBank/DDBJ databases">
        <authorList>
            <person name="Gilroy R."/>
        </authorList>
    </citation>
    <scope>NUCLEOTIDE SEQUENCE</scope>
    <source>
        <strain evidence="13">ChiHecec2B26-446</strain>
    </source>
</reference>
<dbReference type="AlphaFoldDB" id="A0A9D1PWX3"/>
<evidence type="ECO:0000256" key="11">
    <source>
        <dbReference type="PIRSR" id="PIRSR000495-1"/>
    </source>
</evidence>
<comment type="catalytic activity">
    <reaction evidence="8 10">
        <text>5-[(5-phospho-1-deoxy-D-ribulos-1-ylimino)methylamino]-1-(5-phospho-beta-D-ribosyl)imidazole-4-carboxamide + L-glutamine = D-erythro-1-(imidazol-4-yl)glycerol 3-phosphate + 5-amino-1-(5-phospho-beta-D-ribosyl)imidazole-4-carboxamide + L-glutamate + H(+)</text>
        <dbReference type="Rhea" id="RHEA:24793"/>
        <dbReference type="ChEBI" id="CHEBI:15378"/>
        <dbReference type="ChEBI" id="CHEBI:29985"/>
        <dbReference type="ChEBI" id="CHEBI:58278"/>
        <dbReference type="ChEBI" id="CHEBI:58359"/>
        <dbReference type="ChEBI" id="CHEBI:58475"/>
        <dbReference type="ChEBI" id="CHEBI:58525"/>
        <dbReference type="EC" id="4.3.2.10"/>
    </reaction>
</comment>
<comment type="pathway">
    <text evidence="1 10">Amino-acid biosynthesis; L-histidine biosynthesis; L-histidine from 5-phospho-alpha-D-ribose 1-diphosphate: step 5/9.</text>
</comment>
<dbReference type="GO" id="GO:0005737">
    <property type="term" value="C:cytoplasm"/>
    <property type="evidence" value="ECO:0007669"/>
    <property type="project" value="UniProtKB-SubCell"/>
</dbReference>
<evidence type="ECO:0000256" key="7">
    <source>
        <dbReference type="ARBA" id="ARBA00023239"/>
    </source>
</evidence>
<keyword evidence="6 10" id="KW-0368">Histidine biosynthesis</keyword>
<dbReference type="GO" id="GO:0000107">
    <property type="term" value="F:imidazoleglycerol-phosphate synthase activity"/>
    <property type="evidence" value="ECO:0007669"/>
    <property type="project" value="UniProtKB-UniRule"/>
</dbReference>
<dbReference type="PIRSF" id="PIRSF000495">
    <property type="entry name" value="Amidotransf_hisH"/>
    <property type="match status" value="1"/>
</dbReference>
<dbReference type="EC" id="4.3.2.10" evidence="10"/>
<sequence length="214" mass="23288">MLAILDYKAGNQTSVLRALNHLDIPATITADPQVIAAAEGIIFPGVGSAGQAMTVLGESGLDVCLREAVARHQPVLGICLGCQILLESSEEGPTRTLGIIEGHCRKFPVGLVQEDGTPAPVPHMGWNGVRMVREDPLFVGIDRDAQFYFVHSYYVETTPELALGWTEYGGMTFCSVYGRPGLWATQFHPEKSGRYGLCLLRNYSAYCKEVSRAL</sequence>
<dbReference type="Proteomes" id="UP000886752">
    <property type="component" value="Unassembled WGS sequence"/>
</dbReference>
<evidence type="ECO:0000256" key="5">
    <source>
        <dbReference type="ARBA" id="ARBA00022962"/>
    </source>
</evidence>
<dbReference type="CDD" id="cd01748">
    <property type="entry name" value="GATase1_IGP_Synthase"/>
    <property type="match status" value="1"/>
</dbReference>
<keyword evidence="5 10" id="KW-0315">Glutamine amidotransferase</keyword>
<dbReference type="InterPro" id="IPR017926">
    <property type="entry name" value="GATASE"/>
</dbReference>
<dbReference type="SUPFAM" id="SSF52317">
    <property type="entry name" value="Class I glutamine amidotransferase-like"/>
    <property type="match status" value="1"/>
</dbReference>
<comment type="catalytic activity">
    <reaction evidence="9 10">
        <text>L-glutamine + H2O = L-glutamate + NH4(+)</text>
        <dbReference type="Rhea" id="RHEA:15889"/>
        <dbReference type="ChEBI" id="CHEBI:15377"/>
        <dbReference type="ChEBI" id="CHEBI:28938"/>
        <dbReference type="ChEBI" id="CHEBI:29985"/>
        <dbReference type="ChEBI" id="CHEBI:58359"/>
        <dbReference type="EC" id="3.5.1.2"/>
    </reaction>
</comment>
<evidence type="ECO:0000256" key="8">
    <source>
        <dbReference type="ARBA" id="ARBA00047838"/>
    </source>
</evidence>
<feature type="active site" evidence="10 11">
    <location>
        <position position="188"/>
    </location>
</feature>
<feature type="active site" description="Nucleophile" evidence="10 11">
    <location>
        <position position="79"/>
    </location>
</feature>
<evidence type="ECO:0000256" key="3">
    <source>
        <dbReference type="ARBA" id="ARBA00022605"/>
    </source>
</evidence>
<reference evidence="13" key="1">
    <citation type="journal article" date="2021" name="PeerJ">
        <title>Extensive microbial diversity within the chicken gut microbiome revealed by metagenomics and culture.</title>
        <authorList>
            <person name="Gilroy R."/>
            <person name="Ravi A."/>
            <person name="Getino M."/>
            <person name="Pursley I."/>
            <person name="Horton D.L."/>
            <person name="Alikhan N.F."/>
            <person name="Baker D."/>
            <person name="Gharbi K."/>
            <person name="Hall N."/>
            <person name="Watson M."/>
            <person name="Adriaenssens E.M."/>
            <person name="Foster-Nyarko E."/>
            <person name="Jarju S."/>
            <person name="Secka A."/>
            <person name="Antonio M."/>
            <person name="Oren A."/>
            <person name="Chaudhuri R.R."/>
            <person name="La Ragione R."/>
            <person name="Hildebrand F."/>
            <person name="Pallen M.J."/>
        </authorList>
    </citation>
    <scope>NUCLEOTIDE SEQUENCE</scope>
    <source>
        <strain evidence="13">ChiHecec2B26-446</strain>
    </source>
</reference>
<keyword evidence="10" id="KW-0963">Cytoplasm</keyword>
<gene>
    <name evidence="10 13" type="primary">hisH</name>
    <name evidence="13" type="ORF">H9894_08815</name>
</gene>
<dbReference type="GO" id="GO:0004359">
    <property type="term" value="F:glutaminase activity"/>
    <property type="evidence" value="ECO:0007669"/>
    <property type="project" value="UniProtKB-EC"/>
</dbReference>
<dbReference type="PROSITE" id="PS51273">
    <property type="entry name" value="GATASE_TYPE_1"/>
    <property type="match status" value="1"/>
</dbReference>
<dbReference type="GO" id="GO:0000105">
    <property type="term" value="P:L-histidine biosynthetic process"/>
    <property type="evidence" value="ECO:0007669"/>
    <property type="project" value="UniProtKB-UniRule"/>
</dbReference>
<comment type="function">
    <text evidence="10">IGPS catalyzes the conversion of PRFAR and glutamine to IGP, AICAR and glutamate. The HisH subunit catalyzes the hydrolysis of glutamine to glutamate and ammonia as part of the synthesis of IGP and AICAR. The resulting ammonia molecule is channeled to the active site of HisF.</text>
</comment>
<accession>A0A9D1PWX3</accession>
<dbReference type="PANTHER" id="PTHR42701:SF1">
    <property type="entry name" value="IMIDAZOLE GLYCEROL PHOSPHATE SYNTHASE SUBUNIT HISH"/>
    <property type="match status" value="1"/>
</dbReference>
<dbReference type="Pfam" id="PF00117">
    <property type="entry name" value="GATase"/>
    <property type="match status" value="1"/>
</dbReference>
<dbReference type="HAMAP" id="MF_00278">
    <property type="entry name" value="HisH"/>
    <property type="match status" value="1"/>
</dbReference>
<evidence type="ECO:0000256" key="6">
    <source>
        <dbReference type="ARBA" id="ARBA00023102"/>
    </source>
</evidence>
<dbReference type="Gene3D" id="3.40.50.880">
    <property type="match status" value="1"/>
</dbReference>
<name>A0A9D1PWX3_9BACT</name>
<evidence type="ECO:0000313" key="14">
    <source>
        <dbReference type="Proteomes" id="UP000886752"/>
    </source>
</evidence>
<dbReference type="EMBL" id="DXHV01000077">
    <property type="protein sequence ID" value="HIW01272.1"/>
    <property type="molecule type" value="Genomic_DNA"/>
</dbReference>
<proteinExistence type="inferred from homology"/>
<organism evidence="13 14">
    <name type="scientific">Candidatus Desulfovibrio intestinipullorum</name>
    <dbReference type="NCBI Taxonomy" id="2838536"/>
    <lineage>
        <taxon>Bacteria</taxon>
        <taxon>Pseudomonadati</taxon>
        <taxon>Thermodesulfobacteriota</taxon>
        <taxon>Desulfovibrionia</taxon>
        <taxon>Desulfovibrionales</taxon>
        <taxon>Desulfovibrionaceae</taxon>
        <taxon>Desulfovibrio</taxon>
    </lineage>
</organism>